<proteinExistence type="predicted"/>
<evidence type="ECO:0008006" key="3">
    <source>
        <dbReference type="Google" id="ProtNLM"/>
    </source>
</evidence>
<keyword evidence="2" id="KW-1185">Reference proteome</keyword>
<dbReference type="RefSeq" id="WP_328965551.1">
    <property type="nucleotide sequence ID" value="NZ_CP108090.1"/>
</dbReference>
<name>A0ABZ1TND0_STRVG</name>
<gene>
    <name evidence="1" type="ORF">OG517_41425</name>
</gene>
<evidence type="ECO:0000313" key="1">
    <source>
        <dbReference type="EMBL" id="WUQ17330.1"/>
    </source>
</evidence>
<dbReference type="Proteomes" id="UP001432039">
    <property type="component" value="Chromosome"/>
</dbReference>
<evidence type="ECO:0000313" key="2">
    <source>
        <dbReference type="Proteomes" id="UP001432039"/>
    </source>
</evidence>
<organism evidence="1 2">
    <name type="scientific">Streptomyces virginiae</name>
    <name type="common">Streptomyces cinnamonensis</name>
    <dbReference type="NCBI Taxonomy" id="1961"/>
    <lineage>
        <taxon>Bacteria</taxon>
        <taxon>Bacillati</taxon>
        <taxon>Actinomycetota</taxon>
        <taxon>Actinomycetes</taxon>
        <taxon>Kitasatosporales</taxon>
        <taxon>Streptomycetaceae</taxon>
        <taxon>Streptomyces</taxon>
    </lineage>
</organism>
<dbReference type="EMBL" id="CP108090">
    <property type="protein sequence ID" value="WUQ17330.1"/>
    <property type="molecule type" value="Genomic_DNA"/>
</dbReference>
<reference evidence="1" key="1">
    <citation type="submission" date="2022-10" db="EMBL/GenBank/DDBJ databases">
        <title>The complete genomes of actinobacterial strains from the NBC collection.</title>
        <authorList>
            <person name="Joergensen T.S."/>
            <person name="Alvarez Arevalo M."/>
            <person name="Sterndorff E.B."/>
            <person name="Faurdal D."/>
            <person name="Vuksanovic O."/>
            <person name="Mourched A.-S."/>
            <person name="Charusanti P."/>
            <person name="Shaw S."/>
            <person name="Blin K."/>
            <person name="Weber T."/>
        </authorList>
    </citation>
    <scope>NUCLEOTIDE SEQUENCE</scope>
    <source>
        <strain evidence="1">NBC_00248</strain>
    </source>
</reference>
<sequence>MGSATSFRTAMRLRMGTVRALAVLAHPTRCGGVLPVGVPIHPVAGAALVKAAWRWRSCSSVNSTASTSVRDVFRARTAVTAPVLLGEEH</sequence>
<protein>
    <recommendedName>
        <fullName evidence="3">Secreted protein</fullName>
    </recommendedName>
</protein>
<accession>A0ABZ1TND0</accession>